<proteinExistence type="predicted"/>
<evidence type="ECO:0000313" key="2">
    <source>
        <dbReference type="Proteomes" id="UP000244223"/>
    </source>
</evidence>
<dbReference type="EMBL" id="QAON01000002">
    <property type="protein sequence ID" value="PTQ90814.1"/>
    <property type="molecule type" value="Genomic_DNA"/>
</dbReference>
<dbReference type="AlphaFoldDB" id="A0A2T5J2T4"/>
<evidence type="ECO:0000313" key="1">
    <source>
        <dbReference type="EMBL" id="PTQ90814.1"/>
    </source>
</evidence>
<reference evidence="1 2" key="1">
    <citation type="submission" date="2018-04" db="EMBL/GenBank/DDBJ databases">
        <title>Genomic Encyclopedia of Archaeal and Bacterial Type Strains, Phase II (KMG-II): from individual species to whole genera.</title>
        <authorList>
            <person name="Goeker M."/>
        </authorList>
    </citation>
    <scope>NUCLEOTIDE SEQUENCE [LARGE SCALE GENOMIC DNA]</scope>
    <source>
        <strain evidence="1 2">DSM 5822</strain>
    </source>
</reference>
<sequence length="119" mass="13589">MLAKIENAEAAILELMLFFIRHSLPAWPAKLSTVLEALRQQNPQLALSEWAKIPLMGETGLMEVIVSYDYGFHVLDPSQEQSHFQRLLEQAMHAINNLRLYVRSGVNKPLIDIYLDVKS</sequence>
<accession>A0A2T5J2T4</accession>
<name>A0A2T5J2T4_9GAMM</name>
<protein>
    <submittedName>
        <fullName evidence="1">Uncharacterized protein</fullName>
    </submittedName>
</protein>
<gene>
    <name evidence="1" type="ORF">C8N29_102214</name>
</gene>
<organism evidence="1 2">
    <name type="scientific">Agitococcus lubricus</name>
    <dbReference type="NCBI Taxonomy" id="1077255"/>
    <lineage>
        <taxon>Bacteria</taxon>
        <taxon>Pseudomonadati</taxon>
        <taxon>Pseudomonadota</taxon>
        <taxon>Gammaproteobacteria</taxon>
        <taxon>Moraxellales</taxon>
        <taxon>Moraxellaceae</taxon>
        <taxon>Agitococcus</taxon>
    </lineage>
</organism>
<dbReference type="Proteomes" id="UP000244223">
    <property type="component" value="Unassembled WGS sequence"/>
</dbReference>
<keyword evidence="2" id="KW-1185">Reference proteome</keyword>
<comment type="caution">
    <text evidence="1">The sequence shown here is derived from an EMBL/GenBank/DDBJ whole genome shotgun (WGS) entry which is preliminary data.</text>
</comment>